<dbReference type="PANTHER" id="PTHR12215:SF10">
    <property type="entry name" value="L-AMINOADIPATE-SEMIALDEHYDE DEHYDROGENASE-PHOSPHOPANTETHEINYL TRANSFERASE"/>
    <property type="match status" value="1"/>
</dbReference>
<keyword evidence="2 4" id="KW-0808">Transferase</keyword>
<comment type="similarity">
    <text evidence="1">Belongs to the P-Pant transferase superfamily. Gsp/Sfp/HetI/AcpT family.</text>
</comment>
<dbReference type="GO" id="GO:0005829">
    <property type="term" value="C:cytosol"/>
    <property type="evidence" value="ECO:0007669"/>
    <property type="project" value="TreeGrafter"/>
</dbReference>
<dbReference type="InterPro" id="IPR037143">
    <property type="entry name" value="4-PPantetheinyl_Trfase_dom_sf"/>
</dbReference>
<evidence type="ECO:0000256" key="1">
    <source>
        <dbReference type="ARBA" id="ARBA00010990"/>
    </source>
</evidence>
<sequence>MTAASFTPAVPDDVADGLGGEFADLWLFQLELNDSQHDALKCLLSEEERQRAAAFAFPRLHDRYVAAHGQMRHILAAYAGQRAENLCIRTMPEGKPFLHPEAAPAFNLSHSDGLGLLALTRDTPVGVDIERVRTSADLMSIAEGSFAPAEAAALAALPVSQRTETFFACWTRKEAIVKADGRGLAVDLGAFSVSLDPVDAPRATFGPDVFEAGFRPDIRDLPVPAGYRAALATMPAIRRMRLFTLPESSADW</sequence>
<dbReference type="AlphaFoldDB" id="A0A2T6B7D7"/>
<dbReference type="PANTHER" id="PTHR12215">
    <property type="entry name" value="PHOSPHOPANTETHEINE TRANSFERASE"/>
    <property type="match status" value="1"/>
</dbReference>
<dbReference type="Gene3D" id="3.90.470.20">
    <property type="entry name" value="4'-phosphopantetheinyl transferase domain"/>
    <property type="match status" value="2"/>
</dbReference>
<protein>
    <submittedName>
        <fullName evidence="4">4'-phosphopantetheinyl transferase</fullName>
    </submittedName>
</protein>
<dbReference type="InterPro" id="IPR008278">
    <property type="entry name" value="4-PPantetheinyl_Trfase_dom"/>
</dbReference>
<proteinExistence type="inferred from homology"/>
<evidence type="ECO:0000313" key="4">
    <source>
        <dbReference type="EMBL" id="PTX51977.1"/>
    </source>
</evidence>
<dbReference type="SUPFAM" id="SSF56214">
    <property type="entry name" value="4'-phosphopantetheinyl transferase"/>
    <property type="match status" value="2"/>
</dbReference>
<dbReference type="GO" id="GO:0000287">
    <property type="term" value="F:magnesium ion binding"/>
    <property type="evidence" value="ECO:0007669"/>
    <property type="project" value="InterPro"/>
</dbReference>
<name>A0A2T6B7D7_9RHOB</name>
<dbReference type="EMBL" id="QBKN01000002">
    <property type="protein sequence ID" value="PTX51977.1"/>
    <property type="molecule type" value="Genomic_DNA"/>
</dbReference>
<reference evidence="4 5" key="1">
    <citation type="submission" date="2018-04" db="EMBL/GenBank/DDBJ databases">
        <title>Genomic Encyclopedia of Archaeal and Bacterial Type Strains, Phase II (KMG-II): from individual species to whole genera.</title>
        <authorList>
            <person name="Goeker M."/>
        </authorList>
    </citation>
    <scope>NUCLEOTIDE SEQUENCE [LARGE SCALE GENOMIC DNA]</scope>
    <source>
        <strain evidence="4 5">DSM 29329</strain>
    </source>
</reference>
<keyword evidence="5" id="KW-1185">Reference proteome</keyword>
<dbReference type="Proteomes" id="UP000244069">
    <property type="component" value="Unassembled WGS sequence"/>
</dbReference>
<evidence type="ECO:0000259" key="3">
    <source>
        <dbReference type="Pfam" id="PF01648"/>
    </source>
</evidence>
<dbReference type="GO" id="GO:0008897">
    <property type="term" value="F:holo-[acyl-carrier-protein] synthase activity"/>
    <property type="evidence" value="ECO:0007669"/>
    <property type="project" value="InterPro"/>
</dbReference>
<comment type="caution">
    <text evidence="4">The sequence shown here is derived from an EMBL/GenBank/DDBJ whole genome shotgun (WGS) entry which is preliminary data.</text>
</comment>
<organism evidence="4 5">
    <name type="scientific">Allosediminivita pacifica</name>
    <dbReference type="NCBI Taxonomy" id="1267769"/>
    <lineage>
        <taxon>Bacteria</taxon>
        <taxon>Pseudomonadati</taxon>
        <taxon>Pseudomonadota</taxon>
        <taxon>Alphaproteobacteria</taxon>
        <taxon>Rhodobacterales</taxon>
        <taxon>Paracoccaceae</taxon>
        <taxon>Allosediminivita</taxon>
    </lineage>
</organism>
<feature type="domain" description="4'-phosphopantetheinyl transferase" evidence="3">
    <location>
        <begin position="124"/>
        <end position="210"/>
    </location>
</feature>
<dbReference type="InterPro" id="IPR050559">
    <property type="entry name" value="P-Pant_transferase_sf"/>
</dbReference>
<dbReference type="GO" id="GO:0019878">
    <property type="term" value="P:lysine biosynthetic process via aminoadipic acid"/>
    <property type="evidence" value="ECO:0007669"/>
    <property type="project" value="TreeGrafter"/>
</dbReference>
<accession>A0A2T6B7D7</accession>
<dbReference type="Pfam" id="PF01648">
    <property type="entry name" value="ACPS"/>
    <property type="match status" value="1"/>
</dbReference>
<evidence type="ECO:0000256" key="2">
    <source>
        <dbReference type="ARBA" id="ARBA00022679"/>
    </source>
</evidence>
<evidence type="ECO:0000313" key="5">
    <source>
        <dbReference type="Proteomes" id="UP000244069"/>
    </source>
</evidence>
<gene>
    <name evidence="4" type="ORF">C8N44_10221</name>
</gene>